<evidence type="ECO:0000313" key="1">
    <source>
        <dbReference type="EMBL" id="ABK94816.1"/>
    </source>
</evidence>
<protein>
    <submittedName>
        <fullName evidence="1">Uncharacterized protein</fullName>
    </submittedName>
</protein>
<proteinExistence type="evidence at transcript level"/>
<organism evidence="1">
    <name type="scientific">Populus trichocarpa</name>
    <name type="common">Western balsam poplar</name>
    <name type="synonym">Populus balsamifera subsp. trichocarpa</name>
    <dbReference type="NCBI Taxonomy" id="3694"/>
    <lineage>
        <taxon>Eukaryota</taxon>
        <taxon>Viridiplantae</taxon>
        <taxon>Streptophyta</taxon>
        <taxon>Embryophyta</taxon>
        <taxon>Tracheophyta</taxon>
        <taxon>Spermatophyta</taxon>
        <taxon>Magnoliopsida</taxon>
        <taxon>eudicotyledons</taxon>
        <taxon>Gunneridae</taxon>
        <taxon>Pentapetalae</taxon>
        <taxon>rosids</taxon>
        <taxon>fabids</taxon>
        <taxon>Malpighiales</taxon>
        <taxon>Salicaceae</taxon>
        <taxon>Saliceae</taxon>
        <taxon>Populus</taxon>
    </lineage>
</organism>
<name>A9PEL3_POPTR</name>
<dbReference type="EMBL" id="EF146769">
    <property type="protein sequence ID" value="ABK94816.1"/>
    <property type="molecule type" value="mRNA"/>
</dbReference>
<reference evidence="1" key="1">
    <citation type="journal article" date="2008" name="BMC Genomics">
        <title>Analysis of 4,664 high-quality sequence-finished poplar full-length cDNA clones and their utility for the discovery of genes responding to insect feeding.</title>
        <authorList>
            <person name="Ralph S.G."/>
            <person name="Chun H.J."/>
            <person name="Cooper D."/>
            <person name="Kirkpatrick R."/>
            <person name="Kolosova N."/>
            <person name="Gunter L."/>
            <person name="Tuskan G.A."/>
            <person name="Douglas C.J."/>
            <person name="Holt R.A."/>
            <person name="Jones S.J."/>
            <person name="Marra M.A."/>
            <person name="Bohlmann J."/>
        </authorList>
    </citation>
    <scope>NUCLEOTIDE SEQUENCE</scope>
    <source>
        <tissue evidence="1">Young and mature leaves</tissue>
    </source>
</reference>
<dbReference type="AlphaFoldDB" id="A9PEL3"/>
<accession>A9PEL3</accession>
<sequence>MERKRGGGCYSPPVSRWIFAAARGGDAPPLFIVTEDAQKPPSLFTRGYTVPDSVLGVVFVILNCLM</sequence>